<evidence type="ECO:0000256" key="1">
    <source>
        <dbReference type="SAM" id="MobiDB-lite"/>
    </source>
</evidence>
<sequence>MPRKKSRKLRKKRRSIKRRDGTMHASQSIPPPGPSIHADRLRPAIKSSLAWIGFPSEEVNLSSHSPRKSSPRKSSPRKSSKFKISPSEYIPSRGLFYRSPSRSPPRSPPRSPLHHMKMMQRLSGGYIDMDDIFYKDPFLAAYRKNNKK</sequence>
<feature type="compositionally biased region" description="Basic residues" evidence="1">
    <location>
        <begin position="65"/>
        <end position="81"/>
    </location>
</feature>
<proteinExistence type="predicted"/>
<organism evidence="2">
    <name type="scientific">viral metagenome</name>
    <dbReference type="NCBI Taxonomy" id="1070528"/>
    <lineage>
        <taxon>unclassified sequences</taxon>
        <taxon>metagenomes</taxon>
        <taxon>organismal metagenomes</taxon>
    </lineage>
</organism>
<feature type="compositionally biased region" description="Basic residues" evidence="1">
    <location>
        <begin position="1"/>
        <end position="17"/>
    </location>
</feature>
<name>A0A6C0E1I0_9ZZZZ</name>
<dbReference type="EMBL" id="MN739712">
    <property type="protein sequence ID" value="QHT22572.1"/>
    <property type="molecule type" value="Genomic_DNA"/>
</dbReference>
<feature type="region of interest" description="Disordered" evidence="1">
    <location>
        <begin position="59"/>
        <end position="114"/>
    </location>
</feature>
<evidence type="ECO:0000313" key="2">
    <source>
        <dbReference type="EMBL" id="QHT22572.1"/>
    </source>
</evidence>
<accession>A0A6C0E1I0</accession>
<reference evidence="2" key="1">
    <citation type="journal article" date="2020" name="Nature">
        <title>Giant virus diversity and host interactions through global metagenomics.</title>
        <authorList>
            <person name="Schulz F."/>
            <person name="Roux S."/>
            <person name="Paez-Espino D."/>
            <person name="Jungbluth S."/>
            <person name="Walsh D.A."/>
            <person name="Denef V.J."/>
            <person name="McMahon K.D."/>
            <person name="Konstantinidis K.T."/>
            <person name="Eloe-Fadrosh E.A."/>
            <person name="Kyrpides N.C."/>
            <person name="Woyke T."/>
        </authorList>
    </citation>
    <scope>NUCLEOTIDE SEQUENCE</scope>
    <source>
        <strain evidence="2">GVMAG-M-3300023179-111</strain>
    </source>
</reference>
<dbReference type="AlphaFoldDB" id="A0A6C0E1I0"/>
<feature type="compositionally biased region" description="Pro residues" evidence="1">
    <location>
        <begin position="102"/>
        <end position="111"/>
    </location>
</feature>
<protein>
    <submittedName>
        <fullName evidence="2">Uncharacterized protein</fullName>
    </submittedName>
</protein>
<feature type="region of interest" description="Disordered" evidence="1">
    <location>
        <begin position="1"/>
        <end position="40"/>
    </location>
</feature>